<name>A0ABR1Y3H1_9PEZI</name>
<proteinExistence type="predicted"/>
<keyword evidence="3" id="KW-1185">Reference proteome</keyword>
<evidence type="ECO:0000313" key="3">
    <source>
        <dbReference type="Proteomes" id="UP001456524"/>
    </source>
</evidence>
<gene>
    <name evidence="2" type="ORF">IWX90DRAFT_412241</name>
</gene>
<evidence type="ECO:0000256" key="1">
    <source>
        <dbReference type="SAM" id="MobiDB-lite"/>
    </source>
</evidence>
<feature type="compositionally biased region" description="Basic and acidic residues" evidence="1">
    <location>
        <begin position="42"/>
        <end position="53"/>
    </location>
</feature>
<sequence>MDHGRAPDRKRGFDETQKDDNDLASKESEKLVKNWRKTLHGASEDDRRSHGEHSSPPNHLQLILTKDAIFARALCTVEPLKAKRDILVKLDGRITAIRNNLNVALDRFTQALIKTFRGAPGMTAEDFGFKEYQLVNHPSDRKRYSAQELIDRSTRYALGSKIEMYSSLRYAVGMSACIVHVTLSEVPEHITFADLDTSEAYNYNKVFHLGRFSVTMRDAFRKLTQFMTAITDKIKWIDLRMNQCTGNLAQTGLKDKNEMLK</sequence>
<dbReference type="EMBL" id="JBBWUH010000002">
    <property type="protein sequence ID" value="KAK8175721.1"/>
    <property type="molecule type" value="Genomic_DNA"/>
</dbReference>
<reference evidence="2 3" key="1">
    <citation type="journal article" date="2022" name="G3 (Bethesda)">
        <title>Enemy or ally: a genomic approach to elucidate the lifestyle of Phyllosticta citrichinaensis.</title>
        <authorList>
            <person name="Buijs V.A."/>
            <person name="Groenewald J.Z."/>
            <person name="Haridas S."/>
            <person name="LaButti K.M."/>
            <person name="Lipzen A."/>
            <person name="Martin F.M."/>
            <person name="Barry K."/>
            <person name="Grigoriev I.V."/>
            <person name="Crous P.W."/>
            <person name="Seidl M.F."/>
        </authorList>
    </citation>
    <scope>NUCLEOTIDE SEQUENCE [LARGE SCALE GENOMIC DNA]</scope>
    <source>
        <strain evidence="2 3">CBS 129764</strain>
    </source>
</reference>
<feature type="compositionally biased region" description="Basic and acidic residues" evidence="1">
    <location>
        <begin position="1"/>
        <end position="32"/>
    </location>
</feature>
<evidence type="ECO:0000313" key="2">
    <source>
        <dbReference type="EMBL" id="KAK8175721.1"/>
    </source>
</evidence>
<feature type="region of interest" description="Disordered" evidence="1">
    <location>
        <begin position="1"/>
        <end position="58"/>
    </location>
</feature>
<organism evidence="2 3">
    <name type="scientific">Phyllosticta citrichinensis</name>
    <dbReference type="NCBI Taxonomy" id="1130410"/>
    <lineage>
        <taxon>Eukaryota</taxon>
        <taxon>Fungi</taxon>
        <taxon>Dikarya</taxon>
        <taxon>Ascomycota</taxon>
        <taxon>Pezizomycotina</taxon>
        <taxon>Dothideomycetes</taxon>
        <taxon>Dothideomycetes incertae sedis</taxon>
        <taxon>Botryosphaeriales</taxon>
        <taxon>Phyllostictaceae</taxon>
        <taxon>Phyllosticta</taxon>
    </lineage>
</organism>
<dbReference type="Proteomes" id="UP001456524">
    <property type="component" value="Unassembled WGS sequence"/>
</dbReference>
<comment type="caution">
    <text evidence="2">The sequence shown here is derived from an EMBL/GenBank/DDBJ whole genome shotgun (WGS) entry which is preliminary data.</text>
</comment>
<accession>A0ABR1Y3H1</accession>
<protein>
    <submittedName>
        <fullName evidence="2">Uncharacterized protein</fullName>
    </submittedName>
</protein>